<accession>A0A2T0PW35</accession>
<feature type="domain" description="DUF5753" evidence="1">
    <location>
        <begin position="19"/>
        <end position="187"/>
    </location>
</feature>
<dbReference type="EMBL" id="PVZC01000009">
    <property type="protein sequence ID" value="PRX95754.1"/>
    <property type="molecule type" value="Genomic_DNA"/>
</dbReference>
<name>A0A2T0PW35_9ACTN</name>
<evidence type="ECO:0000313" key="2">
    <source>
        <dbReference type="EMBL" id="PRX95754.1"/>
    </source>
</evidence>
<evidence type="ECO:0000313" key="3">
    <source>
        <dbReference type="Proteomes" id="UP000237846"/>
    </source>
</evidence>
<keyword evidence="3" id="KW-1185">Reference proteome</keyword>
<evidence type="ECO:0000259" key="1">
    <source>
        <dbReference type="Pfam" id="PF19054"/>
    </source>
</evidence>
<protein>
    <recommendedName>
        <fullName evidence="1">DUF5753 domain-containing protein</fullName>
    </recommendedName>
</protein>
<sequence>MTRDARPAWLEELGVEIEQSDAVYDYCVITWPGYMQTPDYARVLVEQAVPWLAPEEAERRIAERVSQTQRMTEANRPMLWVVADESILWRRFGGASVTRDQLDHVMRLVEAGRVHLQFMQADAEHHPGNSGPFKLLSSTRRPDVLYTESTREGQLVTDTDDVVHYRMLFAQLQGAAMPVADTLDRLRNTVERLK</sequence>
<proteinExistence type="predicted"/>
<comment type="caution">
    <text evidence="2">The sequence shown here is derived from an EMBL/GenBank/DDBJ whole genome shotgun (WGS) entry which is preliminary data.</text>
</comment>
<dbReference type="AlphaFoldDB" id="A0A2T0PW35"/>
<dbReference type="Pfam" id="PF19054">
    <property type="entry name" value="DUF5753"/>
    <property type="match status" value="1"/>
</dbReference>
<dbReference type="Proteomes" id="UP000237846">
    <property type="component" value="Unassembled WGS sequence"/>
</dbReference>
<reference evidence="2 3" key="1">
    <citation type="submission" date="2018-03" db="EMBL/GenBank/DDBJ databases">
        <title>Genomic Encyclopedia of Archaeal and Bacterial Type Strains, Phase II (KMG-II): from individual species to whole genera.</title>
        <authorList>
            <person name="Goeker M."/>
        </authorList>
    </citation>
    <scope>NUCLEOTIDE SEQUENCE [LARGE SCALE GENOMIC DNA]</scope>
    <source>
        <strain evidence="2 3">DSM 45601</strain>
    </source>
</reference>
<organism evidence="2 3">
    <name type="scientific">Allonocardiopsis opalescens</name>
    <dbReference type="NCBI Taxonomy" id="1144618"/>
    <lineage>
        <taxon>Bacteria</taxon>
        <taxon>Bacillati</taxon>
        <taxon>Actinomycetota</taxon>
        <taxon>Actinomycetes</taxon>
        <taxon>Streptosporangiales</taxon>
        <taxon>Allonocardiopsis</taxon>
    </lineage>
</organism>
<gene>
    <name evidence="2" type="ORF">CLV72_109367</name>
</gene>
<dbReference type="InterPro" id="IPR043917">
    <property type="entry name" value="DUF5753"/>
</dbReference>